<comment type="caution">
    <text evidence="1">The sequence shown here is derived from an EMBL/GenBank/DDBJ whole genome shotgun (WGS) entry which is preliminary data.</text>
</comment>
<name>A0A0C2N6C8_THEKT</name>
<accession>A0A0C2N6C8</accession>
<evidence type="ECO:0000313" key="2">
    <source>
        <dbReference type="Proteomes" id="UP000031668"/>
    </source>
</evidence>
<evidence type="ECO:0000313" key="1">
    <source>
        <dbReference type="EMBL" id="KII71855.1"/>
    </source>
</evidence>
<keyword evidence="2" id="KW-1185">Reference proteome</keyword>
<gene>
    <name evidence="1" type="ORF">RF11_01400</name>
</gene>
<dbReference type="Proteomes" id="UP000031668">
    <property type="component" value="Unassembled WGS sequence"/>
</dbReference>
<protein>
    <submittedName>
        <fullName evidence="1">Uncharacterized protein</fullName>
    </submittedName>
</protein>
<dbReference type="EMBL" id="JWZT01001610">
    <property type="protein sequence ID" value="KII71855.1"/>
    <property type="molecule type" value="Genomic_DNA"/>
</dbReference>
<sequence length="238" mass="27929">MENKEFRRSARLVERRLPLNSGENMININNFFISVNKAGVVKIEVITPFDLFQLYKWLRSQKCGEEIQSDDRQIMLRLLLEALQQHDLFINEQNTFRQISIMYLEHFISDEGILQLREKSAVPGDVLWNWQSSTTIDKFLSKLREKVCILVPIFRSRHGINGTPPIHKDLTCCQFIFLRLDKRLPPLQLCCNDPVEFFKTLPKHLRLDIEGHVETISIDRLKSIHLDVVEPIRVAQHV</sequence>
<organism evidence="1 2">
    <name type="scientific">Thelohanellus kitauei</name>
    <name type="common">Myxosporean</name>
    <dbReference type="NCBI Taxonomy" id="669202"/>
    <lineage>
        <taxon>Eukaryota</taxon>
        <taxon>Metazoa</taxon>
        <taxon>Cnidaria</taxon>
        <taxon>Myxozoa</taxon>
        <taxon>Myxosporea</taxon>
        <taxon>Bivalvulida</taxon>
        <taxon>Platysporina</taxon>
        <taxon>Myxobolidae</taxon>
        <taxon>Thelohanellus</taxon>
    </lineage>
</organism>
<reference evidence="1 2" key="1">
    <citation type="journal article" date="2014" name="Genome Biol. Evol.">
        <title>The genome of the myxosporean Thelohanellus kitauei shows adaptations to nutrient acquisition within its fish host.</title>
        <authorList>
            <person name="Yang Y."/>
            <person name="Xiong J."/>
            <person name="Zhou Z."/>
            <person name="Huo F."/>
            <person name="Miao W."/>
            <person name="Ran C."/>
            <person name="Liu Y."/>
            <person name="Zhang J."/>
            <person name="Feng J."/>
            <person name="Wang M."/>
            <person name="Wang M."/>
            <person name="Wang L."/>
            <person name="Yao B."/>
        </authorList>
    </citation>
    <scope>NUCLEOTIDE SEQUENCE [LARGE SCALE GENOMIC DNA]</scope>
    <source>
        <strain evidence="1">Wuqing</strain>
    </source>
</reference>
<dbReference type="AlphaFoldDB" id="A0A0C2N6C8"/>
<proteinExistence type="predicted"/>